<evidence type="ECO:0000256" key="12">
    <source>
        <dbReference type="ARBA" id="ARBA00023033"/>
    </source>
</evidence>
<keyword evidence="10" id="KW-0560">Oxidoreductase</keyword>
<proteinExistence type="inferred from homology"/>
<evidence type="ECO:0000256" key="9">
    <source>
        <dbReference type="ARBA" id="ARBA00022848"/>
    </source>
</evidence>
<comment type="function">
    <text evidence="2">May be involved in the metabolism of insect hormones and in the breakdown of synthetic insecticides.</text>
</comment>
<evidence type="ECO:0000256" key="2">
    <source>
        <dbReference type="ARBA" id="ARBA00003690"/>
    </source>
</evidence>
<keyword evidence="13" id="KW-0472">Membrane</keyword>
<dbReference type="PANTHER" id="PTHR24291:SF189">
    <property type="entry name" value="CYTOCHROME P450 4C3-RELATED"/>
    <property type="match status" value="1"/>
</dbReference>
<keyword evidence="7 14" id="KW-0479">Metal-binding</keyword>
<dbReference type="GO" id="GO:0004497">
    <property type="term" value="F:monooxygenase activity"/>
    <property type="evidence" value="ECO:0007669"/>
    <property type="project" value="UniProtKB-KW"/>
</dbReference>
<gene>
    <name evidence="15" type="ORF">CHIRRI_LOCUS12871</name>
</gene>
<evidence type="ECO:0000256" key="10">
    <source>
        <dbReference type="ARBA" id="ARBA00023002"/>
    </source>
</evidence>
<evidence type="ECO:0000313" key="15">
    <source>
        <dbReference type="EMBL" id="CAG9810054.1"/>
    </source>
</evidence>
<keyword evidence="11 14" id="KW-0408">Iron</keyword>
<reference evidence="15" key="2">
    <citation type="submission" date="2022-10" db="EMBL/GenBank/DDBJ databases">
        <authorList>
            <consortium name="ENA_rothamsted_submissions"/>
            <consortium name="culmorum"/>
            <person name="King R."/>
        </authorList>
    </citation>
    <scope>NUCLEOTIDE SEQUENCE</scope>
</reference>
<evidence type="ECO:0000256" key="14">
    <source>
        <dbReference type="PIRSR" id="PIRSR602403-1"/>
    </source>
</evidence>
<evidence type="ECO:0000256" key="7">
    <source>
        <dbReference type="ARBA" id="ARBA00022723"/>
    </source>
</evidence>
<keyword evidence="16" id="KW-1185">Reference proteome</keyword>
<name>A0A9N9S2G0_9DIPT</name>
<dbReference type="EMBL" id="OU895880">
    <property type="protein sequence ID" value="CAG9810054.1"/>
    <property type="molecule type" value="Genomic_DNA"/>
</dbReference>
<dbReference type="SUPFAM" id="SSF48264">
    <property type="entry name" value="Cytochrome P450"/>
    <property type="match status" value="1"/>
</dbReference>
<reference evidence="15" key="1">
    <citation type="submission" date="2022-01" db="EMBL/GenBank/DDBJ databases">
        <authorList>
            <person name="King R."/>
        </authorList>
    </citation>
    <scope>NUCLEOTIDE SEQUENCE</scope>
</reference>
<evidence type="ECO:0000313" key="16">
    <source>
        <dbReference type="Proteomes" id="UP001153620"/>
    </source>
</evidence>
<protein>
    <recommendedName>
        <fullName evidence="17">Cytochrome P450</fullName>
    </recommendedName>
</protein>
<evidence type="ECO:0000256" key="6">
    <source>
        <dbReference type="ARBA" id="ARBA00022617"/>
    </source>
</evidence>
<comment type="subcellular location">
    <subcellularLocation>
        <location evidence="4">Endoplasmic reticulum membrane</location>
        <topology evidence="4">Peripheral membrane protein</topology>
    </subcellularLocation>
    <subcellularLocation>
        <location evidence="3">Microsome membrane</location>
        <topology evidence="3">Peripheral membrane protein</topology>
    </subcellularLocation>
</comment>
<dbReference type="OrthoDB" id="1470350at2759"/>
<dbReference type="PRINTS" id="PR00385">
    <property type="entry name" value="P450"/>
</dbReference>
<keyword evidence="6 14" id="KW-0349">Heme</keyword>
<dbReference type="InterPro" id="IPR036396">
    <property type="entry name" value="Cyt_P450_sf"/>
</dbReference>
<dbReference type="PANTHER" id="PTHR24291">
    <property type="entry name" value="CYTOCHROME P450 FAMILY 4"/>
    <property type="match status" value="1"/>
</dbReference>
<keyword evidence="9" id="KW-0492">Microsome</keyword>
<evidence type="ECO:0000256" key="8">
    <source>
        <dbReference type="ARBA" id="ARBA00022824"/>
    </source>
</evidence>
<comment type="cofactor">
    <cofactor evidence="1 14">
        <name>heme</name>
        <dbReference type="ChEBI" id="CHEBI:30413"/>
    </cofactor>
</comment>
<evidence type="ECO:0000256" key="4">
    <source>
        <dbReference type="ARBA" id="ARBA00004406"/>
    </source>
</evidence>
<evidence type="ECO:0000256" key="13">
    <source>
        <dbReference type="ARBA" id="ARBA00023136"/>
    </source>
</evidence>
<evidence type="ECO:0000256" key="3">
    <source>
        <dbReference type="ARBA" id="ARBA00004174"/>
    </source>
</evidence>
<evidence type="ECO:0000256" key="1">
    <source>
        <dbReference type="ARBA" id="ARBA00001971"/>
    </source>
</evidence>
<evidence type="ECO:0008006" key="17">
    <source>
        <dbReference type="Google" id="ProtNLM"/>
    </source>
</evidence>
<dbReference type="GO" id="GO:0005789">
    <property type="term" value="C:endoplasmic reticulum membrane"/>
    <property type="evidence" value="ECO:0007669"/>
    <property type="project" value="UniProtKB-SubCell"/>
</dbReference>
<keyword evidence="12" id="KW-0503">Monooxygenase</keyword>
<organism evidence="15 16">
    <name type="scientific">Chironomus riparius</name>
    <dbReference type="NCBI Taxonomy" id="315576"/>
    <lineage>
        <taxon>Eukaryota</taxon>
        <taxon>Metazoa</taxon>
        <taxon>Ecdysozoa</taxon>
        <taxon>Arthropoda</taxon>
        <taxon>Hexapoda</taxon>
        <taxon>Insecta</taxon>
        <taxon>Pterygota</taxon>
        <taxon>Neoptera</taxon>
        <taxon>Endopterygota</taxon>
        <taxon>Diptera</taxon>
        <taxon>Nematocera</taxon>
        <taxon>Chironomoidea</taxon>
        <taxon>Chironomidae</taxon>
        <taxon>Chironominae</taxon>
        <taxon>Chironomus</taxon>
    </lineage>
</organism>
<dbReference type="InterPro" id="IPR001128">
    <property type="entry name" value="Cyt_P450"/>
</dbReference>
<accession>A0A9N9S2G0</accession>
<evidence type="ECO:0000256" key="5">
    <source>
        <dbReference type="ARBA" id="ARBA00010617"/>
    </source>
</evidence>
<keyword evidence="8" id="KW-0256">Endoplasmic reticulum</keyword>
<dbReference type="InterPro" id="IPR002403">
    <property type="entry name" value="Cyt_P450_E_grp-IV"/>
</dbReference>
<comment type="similarity">
    <text evidence="5">Belongs to the cytochrome P450 family.</text>
</comment>
<sequence>MFVFQSLLTFLLTTLVFYVIKFRWSRRRLYELAAKLPGDNGVPLLGILHKLAIAKREDYMDIVLSYIRNDTPITRVWLGPFLVVATKAPEVMHAVFNSPQCYDKPSIFYGSLFFTEGLIPLSGKTHERHRKIFNKAFTPKRLQELYGIIKDRAEVCVKKLEPRVNQEEFDVYYYIGACSLESFGAANLNFHDDLYGHEMLPYADAGFAIGMKRIQQPWLNNEFIFRNSKISKEFDYMMVLVQEYVSKVVNYNNQLTIETNGANKVDKVIDLLLDPKHDFTDQEILDEMIVFALTSFDSTAKTLSSGLLMLAMHQDIQQKLINEIDSICGTEKELTFDNDFLQRFTYLDLIVKETIRLFPAGPIVARETSDEIDICGYKIPKKTIMVMSIFAMQRDPKYWGDDAHLYRPERFENLENPQAYLPFTGGKRMCIGYRYAMIVMKTFLINFFRNYKIDTTLKYEDLKLEMSLVLTILNRYMISIKKR</sequence>
<dbReference type="GO" id="GO:0005506">
    <property type="term" value="F:iron ion binding"/>
    <property type="evidence" value="ECO:0007669"/>
    <property type="project" value="InterPro"/>
</dbReference>
<dbReference type="GO" id="GO:0016705">
    <property type="term" value="F:oxidoreductase activity, acting on paired donors, with incorporation or reduction of molecular oxygen"/>
    <property type="evidence" value="ECO:0007669"/>
    <property type="project" value="InterPro"/>
</dbReference>
<feature type="binding site" description="axial binding residue" evidence="14">
    <location>
        <position position="430"/>
    </location>
    <ligand>
        <name>heme</name>
        <dbReference type="ChEBI" id="CHEBI:30413"/>
    </ligand>
    <ligandPart>
        <name>Fe</name>
        <dbReference type="ChEBI" id="CHEBI:18248"/>
    </ligandPart>
</feature>
<dbReference type="PRINTS" id="PR00465">
    <property type="entry name" value="EP450IV"/>
</dbReference>
<dbReference type="Proteomes" id="UP001153620">
    <property type="component" value="Chromosome 4"/>
</dbReference>
<dbReference type="Pfam" id="PF00067">
    <property type="entry name" value="p450"/>
    <property type="match status" value="1"/>
</dbReference>
<dbReference type="AlphaFoldDB" id="A0A9N9S2G0"/>
<dbReference type="InterPro" id="IPR050196">
    <property type="entry name" value="Cytochrome_P450_Monoox"/>
</dbReference>
<evidence type="ECO:0000256" key="11">
    <source>
        <dbReference type="ARBA" id="ARBA00023004"/>
    </source>
</evidence>
<dbReference type="Gene3D" id="1.10.630.10">
    <property type="entry name" value="Cytochrome P450"/>
    <property type="match status" value="1"/>
</dbReference>
<dbReference type="GO" id="GO:0020037">
    <property type="term" value="F:heme binding"/>
    <property type="evidence" value="ECO:0007669"/>
    <property type="project" value="InterPro"/>
</dbReference>